<dbReference type="EMBL" id="AQPN01000002">
    <property type="protein sequence ID" value="EOR96733.1"/>
    <property type="molecule type" value="Genomic_DNA"/>
</dbReference>
<gene>
    <name evidence="1" type="ORF">ADIARSV_0156</name>
</gene>
<dbReference type="STRING" id="1150600.ADIARSV_0156"/>
<organism evidence="1 2">
    <name type="scientific">Arcticibacter svalbardensis MN12-7</name>
    <dbReference type="NCBI Taxonomy" id="1150600"/>
    <lineage>
        <taxon>Bacteria</taxon>
        <taxon>Pseudomonadati</taxon>
        <taxon>Bacteroidota</taxon>
        <taxon>Sphingobacteriia</taxon>
        <taxon>Sphingobacteriales</taxon>
        <taxon>Sphingobacteriaceae</taxon>
        <taxon>Arcticibacter</taxon>
    </lineage>
</organism>
<dbReference type="Proteomes" id="UP000014174">
    <property type="component" value="Unassembled WGS sequence"/>
</dbReference>
<evidence type="ECO:0000313" key="2">
    <source>
        <dbReference type="Proteomes" id="UP000014174"/>
    </source>
</evidence>
<reference evidence="1 2" key="1">
    <citation type="journal article" date="2013" name="Genome Announc.">
        <title>Draft Genome Sequence of Arcticibacter svalbardensis Strain MN12-7T, a Member of the Family Sphingobacteriaceae Isolated from an Arctic Soil Sample.</title>
        <authorList>
            <person name="Shivaji S."/>
            <person name="Ara S."/>
            <person name="Prasad S."/>
            <person name="Manasa B.P."/>
            <person name="Begum Z."/>
            <person name="Singh A."/>
            <person name="Kumar Pinnaka A."/>
        </authorList>
    </citation>
    <scope>NUCLEOTIDE SEQUENCE [LARGE SCALE GENOMIC DNA]</scope>
    <source>
        <strain evidence="1 2">MN12-7</strain>
    </source>
</reference>
<accession>R9GYK8</accession>
<comment type="caution">
    <text evidence="1">The sequence shown here is derived from an EMBL/GenBank/DDBJ whole genome shotgun (WGS) entry which is preliminary data.</text>
</comment>
<dbReference type="AlphaFoldDB" id="R9GYK8"/>
<dbReference type="RefSeq" id="WP_016193413.1">
    <property type="nucleotide sequence ID" value="NZ_AQPN01000002.1"/>
</dbReference>
<keyword evidence="2" id="KW-1185">Reference proteome</keyword>
<sequence length="136" mass="15301">MQNVNGLLNTENPSIISKERRAEINQVATRAFNARNIKATENDDFINNLKSDYYSLSDVLGSITSATPQLRFYKDIDKAFGLLIKTDPEAFATYQALTGMFRTIEKESKVIDDVSSDMEGIIHDIDLLETESFKKG</sequence>
<protein>
    <submittedName>
        <fullName evidence="1">Uncharacterized protein</fullName>
    </submittedName>
</protein>
<dbReference type="OrthoDB" id="797372at2"/>
<evidence type="ECO:0000313" key="1">
    <source>
        <dbReference type="EMBL" id="EOR96733.1"/>
    </source>
</evidence>
<name>R9GYK8_9SPHI</name>
<proteinExistence type="predicted"/>